<organism evidence="9 10">
    <name type="scientific">Pseudonocardia acidicola</name>
    <dbReference type="NCBI Taxonomy" id="2724939"/>
    <lineage>
        <taxon>Bacteria</taxon>
        <taxon>Bacillati</taxon>
        <taxon>Actinomycetota</taxon>
        <taxon>Actinomycetes</taxon>
        <taxon>Pseudonocardiales</taxon>
        <taxon>Pseudonocardiaceae</taxon>
        <taxon>Pseudonocardia</taxon>
    </lineage>
</organism>
<feature type="transmembrane region" description="Helical" evidence="8">
    <location>
        <begin position="414"/>
        <end position="433"/>
    </location>
</feature>
<evidence type="ECO:0000256" key="6">
    <source>
        <dbReference type="ARBA" id="ARBA00023136"/>
    </source>
</evidence>
<evidence type="ECO:0000256" key="2">
    <source>
        <dbReference type="ARBA" id="ARBA00008974"/>
    </source>
</evidence>
<feature type="transmembrane region" description="Helical" evidence="8">
    <location>
        <begin position="42"/>
        <end position="62"/>
    </location>
</feature>
<evidence type="ECO:0000256" key="1">
    <source>
        <dbReference type="ARBA" id="ARBA00004141"/>
    </source>
</evidence>
<evidence type="ECO:0000256" key="5">
    <source>
        <dbReference type="ARBA" id="ARBA00022989"/>
    </source>
</evidence>
<comment type="caution">
    <text evidence="9">The sequence shown here is derived from an EMBL/GenBank/DDBJ whole genome shotgun (WGS) entry which is preliminary data.</text>
</comment>
<feature type="transmembrane region" description="Helical" evidence="8">
    <location>
        <begin position="151"/>
        <end position="170"/>
    </location>
</feature>
<keyword evidence="4 8" id="KW-0812">Transmembrane</keyword>
<proteinExistence type="inferred from homology"/>
<dbReference type="InterPro" id="IPR026030">
    <property type="entry name" value="Pur-cyt_permease_Fcy2/21/22"/>
</dbReference>
<feature type="transmembrane region" description="Helical" evidence="8">
    <location>
        <begin position="362"/>
        <end position="382"/>
    </location>
</feature>
<comment type="similarity">
    <text evidence="2 7">Belongs to the purine-cytosine permease (2.A.39) family.</text>
</comment>
<feature type="transmembrane region" description="Helical" evidence="8">
    <location>
        <begin position="296"/>
        <end position="323"/>
    </location>
</feature>
<evidence type="ECO:0000256" key="7">
    <source>
        <dbReference type="PIRNR" id="PIRNR002744"/>
    </source>
</evidence>
<comment type="subcellular location">
    <subcellularLocation>
        <location evidence="1">Membrane</location>
        <topology evidence="1">Multi-pass membrane protein</topology>
    </subcellularLocation>
</comment>
<evidence type="ECO:0000313" key="10">
    <source>
        <dbReference type="Proteomes" id="UP000820669"/>
    </source>
</evidence>
<keyword evidence="5 8" id="KW-1133">Transmembrane helix</keyword>
<feature type="transmembrane region" description="Helical" evidence="8">
    <location>
        <begin position="453"/>
        <end position="472"/>
    </location>
</feature>
<keyword evidence="6 7" id="KW-0472">Membrane</keyword>
<reference evidence="9 10" key="1">
    <citation type="submission" date="2020-04" db="EMBL/GenBank/DDBJ databases">
        <authorList>
            <person name="Klaysubun C."/>
            <person name="Duangmal K."/>
            <person name="Lipun K."/>
        </authorList>
    </citation>
    <scope>NUCLEOTIDE SEQUENCE [LARGE SCALE GENOMIC DNA]</scope>
    <source>
        <strain evidence="9 10">K10HN5</strain>
    </source>
</reference>
<keyword evidence="10" id="KW-1185">Reference proteome</keyword>
<dbReference type="PANTHER" id="PTHR31806">
    <property type="entry name" value="PURINE-CYTOSINE PERMEASE FCY2-RELATED"/>
    <property type="match status" value="1"/>
</dbReference>
<protein>
    <submittedName>
        <fullName evidence="9">Nitrate reductase</fullName>
    </submittedName>
</protein>
<dbReference type="PIRSF" id="PIRSF002744">
    <property type="entry name" value="Pur-cyt_permease"/>
    <property type="match status" value="1"/>
</dbReference>
<dbReference type="InterPro" id="IPR001248">
    <property type="entry name" value="Pur-cyt_permease"/>
</dbReference>
<dbReference type="Pfam" id="PF02133">
    <property type="entry name" value="Transp_cyt_pur"/>
    <property type="match status" value="1"/>
</dbReference>
<dbReference type="Gene3D" id="1.10.4160.10">
    <property type="entry name" value="Hydantoin permease"/>
    <property type="match status" value="1"/>
</dbReference>
<dbReference type="Proteomes" id="UP000820669">
    <property type="component" value="Unassembled WGS sequence"/>
</dbReference>
<accession>A0ABX1S8U8</accession>
<dbReference type="EMBL" id="JAAXLA010000011">
    <property type="protein sequence ID" value="NMH97307.1"/>
    <property type="molecule type" value="Genomic_DNA"/>
</dbReference>
<feature type="transmembrane region" description="Helical" evidence="8">
    <location>
        <begin position="68"/>
        <end position="91"/>
    </location>
</feature>
<evidence type="ECO:0000256" key="3">
    <source>
        <dbReference type="ARBA" id="ARBA00022448"/>
    </source>
</evidence>
<feature type="transmembrane region" description="Helical" evidence="8">
    <location>
        <begin position="182"/>
        <end position="199"/>
    </location>
</feature>
<keyword evidence="3 7" id="KW-0813">Transport</keyword>
<dbReference type="PANTHER" id="PTHR31806:SF1">
    <property type="entry name" value="PURINE-CYTOSINE PERMEASE FCY2-RELATED"/>
    <property type="match status" value="1"/>
</dbReference>
<feature type="transmembrane region" description="Helical" evidence="8">
    <location>
        <begin position="335"/>
        <end position="356"/>
    </location>
</feature>
<feature type="transmembrane region" description="Helical" evidence="8">
    <location>
        <begin position="211"/>
        <end position="232"/>
    </location>
</feature>
<evidence type="ECO:0000313" key="9">
    <source>
        <dbReference type="EMBL" id="NMH97307.1"/>
    </source>
</evidence>
<name>A0ABX1S8U8_9PSEU</name>
<evidence type="ECO:0000256" key="8">
    <source>
        <dbReference type="SAM" id="Phobius"/>
    </source>
</evidence>
<evidence type="ECO:0000256" key="4">
    <source>
        <dbReference type="ARBA" id="ARBA00022692"/>
    </source>
</evidence>
<feature type="transmembrane region" description="Helical" evidence="8">
    <location>
        <begin position="253"/>
        <end position="276"/>
    </location>
</feature>
<feature type="transmembrane region" description="Helical" evidence="8">
    <location>
        <begin position="103"/>
        <end position="131"/>
    </location>
</feature>
<sequence length="520" mass="54193">MQVSNDAPHRPPIDEVGRVETRGVDFVPLEDRQDRPRDIGTVFLGANMCFGTIVLGALPILFGLGWWAAFWAITVGTLLGTAFFGPVGLIGPRTGTNSAVSSGAFFGVVGRLIGSLVVLVIAIGFYSLAVWTGGQAVVAGAHKLFGLPQDTLEFATAYGLIGAITVVLALIGHATLVASQKVMAPLIAVLLIVGVLIELPDFDPGYAGGEYVLGSFWPTWVLSMVASASLALSYGPFANDYARYLPARAARRGALWGSAGIFFGCWSALLFAAFFTSMMAPGTADFVVGLVEVSPTWYAVPIVVIGLLGGFGQGSLALYGTGLDTSSLIPRLSRVNATVVVSVVGVGLVYLGALVWDALSLVSTFTVLLTVIAAPWLVINVMGHLALRGRYVPEDLQVFNVGTTGGVYWFRRGVNWYAMAAWLPSVVLGLLFANTPPLMEGPWRNAAGGIDLSFLSAALVAFLIYGAFLWLVPGRALPATSGTPMVDLAAAAGVAPADRAAPLAAPEATAPHGPEGVPSA</sequence>
<gene>
    <name evidence="9" type="ORF">HF526_08255</name>
</gene>